<dbReference type="Proteomes" id="UP001265700">
    <property type="component" value="Unassembled WGS sequence"/>
</dbReference>
<protein>
    <recommendedName>
        <fullName evidence="3">Transposase</fullName>
    </recommendedName>
</protein>
<evidence type="ECO:0008006" key="3">
    <source>
        <dbReference type="Google" id="ProtNLM"/>
    </source>
</evidence>
<keyword evidence="2" id="KW-1185">Reference proteome</keyword>
<comment type="caution">
    <text evidence="1">The sequence shown here is derived from an EMBL/GenBank/DDBJ whole genome shotgun (WGS) entry which is preliminary data.</text>
</comment>
<gene>
    <name evidence="1" type="ORF">J2W49_002553</name>
</gene>
<accession>A0ABU1WMQ6</accession>
<reference evidence="1 2" key="1">
    <citation type="submission" date="2023-07" db="EMBL/GenBank/DDBJ databases">
        <title>Sorghum-associated microbial communities from plants grown in Nebraska, USA.</title>
        <authorList>
            <person name="Schachtman D."/>
        </authorList>
    </citation>
    <scope>NUCLEOTIDE SEQUENCE [LARGE SCALE GENOMIC DNA]</scope>
    <source>
        <strain evidence="1 2">4249</strain>
    </source>
</reference>
<name>A0ABU1WMQ6_9BURK</name>
<dbReference type="EMBL" id="JAVDWU010000005">
    <property type="protein sequence ID" value="MDR7150590.1"/>
    <property type="molecule type" value="Genomic_DNA"/>
</dbReference>
<organism evidence="1 2">
    <name type="scientific">Hydrogenophaga palleronii</name>
    <dbReference type="NCBI Taxonomy" id="65655"/>
    <lineage>
        <taxon>Bacteria</taxon>
        <taxon>Pseudomonadati</taxon>
        <taxon>Pseudomonadota</taxon>
        <taxon>Betaproteobacteria</taxon>
        <taxon>Burkholderiales</taxon>
        <taxon>Comamonadaceae</taxon>
        <taxon>Hydrogenophaga</taxon>
    </lineage>
</organism>
<proteinExistence type="predicted"/>
<evidence type="ECO:0000313" key="2">
    <source>
        <dbReference type="Proteomes" id="UP001265700"/>
    </source>
</evidence>
<sequence>MLRAYMFVVFKRLCQLIFHVVKLGRQVIQVSRIKRPNDFAQPPNKPVQGIALDHNPWECPIW</sequence>
<evidence type="ECO:0000313" key="1">
    <source>
        <dbReference type="EMBL" id="MDR7150590.1"/>
    </source>
</evidence>